<dbReference type="GO" id="GO:0005669">
    <property type="term" value="C:transcription factor TFIID complex"/>
    <property type="evidence" value="ECO:0007669"/>
    <property type="project" value="InterPro"/>
</dbReference>
<evidence type="ECO:0000256" key="2">
    <source>
        <dbReference type="ARBA" id="ARBA00006178"/>
    </source>
</evidence>
<feature type="domain" description="Transcription initiation factor TFIID component TAF4 C-terminal" evidence="7">
    <location>
        <begin position="1"/>
        <end position="177"/>
    </location>
</feature>
<feature type="compositionally biased region" description="Basic and acidic residues" evidence="6">
    <location>
        <begin position="1"/>
        <end position="24"/>
    </location>
</feature>
<evidence type="ECO:0000256" key="5">
    <source>
        <dbReference type="ARBA" id="ARBA00023242"/>
    </source>
</evidence>
<feature type="region of interest" description="Disordered" evidence="6">
    <location>
        <begin position="82"/>
        <end position="116"/>
    </location>
</feature>
<dbReference type="InterPro" id="IPR007900">
    <property type="entry name" value="TAF4_C"/>
</dbReference>
<organism evidence="8 9">
    <name type="scientific">Brassica cretica</name>
    <name type="common">Mustard</name>
    <dbReference type="NCBI Taxonomy" id="69181"/>
    <lineage>
        <taxon>Eukaryota</taxon>
        <taxon>Viridiplantae</taxon>
        <taxon>Streptophyta</taxon>
        <taxon>Embryophyta</taxon>
        <taxon>Tracheophyta</taxon>
        <taxon>Spermatophyta</taxon>
        <taxon>Magnoliopsida</taxon>
        <taxon>eudicotyledons</taxon>
        <taxon>Gunneridae</taxon>
        <taxon>Pentapetalae</taxon>
        <taxon>rosids</taxon>
        <taxon>malvids</taxon>
        <taxon>Brassicales</taxon>
        <taxon>Brassicaceae</taxon>
        <taxon>Brassiceae</taxon>
        <taxon>Brassica</taxon>
    </lineage>
</organism>
<feature type="compositionally biased region" description="Basic and acidic residues" evidence="6">
    <location>
        <begin position="31"/>
        <end position="51"/>
    </location>
</feature>
<evidence type="ECO:0000256" key="4">
    <source>
        <dbReference type="ARBA" id="ARBA00023163"/>
    </source>
</evidence>
<evidence type="ECO:0000256" key="3">
    <source>
        <dbReference type="ARBA" id="ARBA00023015"/>
    </source>
</evidence>
<gene>
    <name evidence="8" type="ORF">F2Q68_00025095</name>
</gene>
<evidence type="ECO:0000313" key="8">
    <source>
        <dbReference type="EMBL" id="KAF2565608.1"/>
    </source>
</evidence>
<sequence>MNQKMKEEWEKKQDEAEKLKKPSESEEGDGGVEKEVNRSKGLKGNKEDDDKMRATAANVAACAAVRGDDTFLKWQLMAEAHHKSVSETGKDGNQKTTSSRGRNSKERQDGGRRFSGPGKSFEVLVYTISYGFVFPGGRRLGKNQGPSLQPEVVRTISVKDVVAVLEREPQMSKSTLM</sequence>
<evidence type="ECO:0000256" key="1">
    <source>
        <dbReference type="ARBA" id="ARBA00004123"/>
    </source>
</evidence>
<dbReference type="PANTHER" id="PTHR15138">
    <property type="entry name" value="TRANSCRIPTION INITIATION FACTOR TFIID SUBUNIT 4"/>
    <property type="match status" value="1"/>
</dbReference>
<dbReference type="EMBL" id="QGKW02001911">
    <property type="protein sequence ID" value="KAF2565608.1"/>
    <property type="molecule type" value="Genomic_DNA"/>
</dbReference>
<evidence type="ECO:0000259" key="7">
    <source>
        <dbReference type="Pfam" id="PF05236"/>
    </source>
</evidence>
<protein>
    <recommendedName>
        <fullName evidence="7">Transcription initiation factor TFIID component TAF4 C-terminal domain-containing protein</fullName>
    </recommendedName>
</protein>
<keyword evidence="5" id="KW-0539">Nucleus</keyword>
<accession>A0A8S9I7Q9</accession>
<dbReference type="Proteomes" id="UP000712281">
    <property type="component" value="Unassembled WGS sequence"/>
</dbReference>
<comment type="subcellular location">
    <subcellularLocation>
        <location evidence="1">Nucleus</location>
    </subcellularLocation>
</comment>
<name>A0A8S9I7Q9_BRACR</name>
<evidence type="ECO:0000313" key="9">
    <source>
        <dbReference type="Proteomes" id="UP000712281"/>
    </source>
</evidence>
<keyword evidence="4" id="KW-0804">Transcription</keyword>
<feature type="compositionally biased region" description="Basic and acidic residues" evidence="6">
    <location>
        <begin position="103"/>
        <end position="112"/>
    </location>
</feature>
<proteinExistence type="inferred from homology"/>
<dbReference type="PANTHER" id="PTHR15138:SF14">
    <property type="entry name" value="TRANSCRIPTION INITIATION FACTOR TFIID SUBUNIT 4"/>
    <property type="match status" value="1"/>
</dbReference>
<reference evidence="8" key="1">
    <citation type="submission" date="2019-12" db="EMBL/GenBank/DDBJ databases">
        <title>Genome sequencing and annotation of Brassica cretica.</title>
        <authorList>
            <person name="Studholme D.J."/>
            <person name="Sarris P.F."/>
        </authorList>
    </citation>
    <scope>NUCLEOTIDE SEQUENCE</scope>
    <source>
        <strain evidence="8">PFS-001/15</strain>
        <tissue evidence="8">Leaf</tissue>
    </source>
</reference>
<dbReference type="GO" id="GO:0003677">
    <property type="term" value="F:DNA binding"/>
    <property type="evidence" value="ECO:0007669"/>
    <property type="project" value="TreeGrafter"/>
</dbReference>
<comment type="similarity">
    <text evidence="2">Belongs to the TAF4 family.</text>
</comment>
<dbReference type="AlphaFoldDB" id="A0A8S9I7Q9"/>
<dbReference type="InterPro" id="IPR045144">
    <property type="entry name" value="TAF4"/>
</dbReference>
<dbReference type="GO" id="GO:0006367">
    <property type="term" value="P:transcription initiation at RNA polymerase II promoter"/>
    <property type="evidence" value="ECO:0007669"/>
    <property type="project" value="TreeGrafter"/>
</dbReference>
<comment type="caution">
    <text evidence="8">The sequence shown here is derived from an EMBL/GenBank/DDBJ whole genome shotgun (WGS) entry which is preliminary data.</text>
</comment>
<evidence type="ECO:0000256" key="6">
    <source>
        <dbReference type="SAM" id="MobiDB-lite"/>
    </source>
</evidence>
<feature type="compositionally biased region" description="Basic and acidic residues" evidence="6">
    <location>
        <begin position="82"/>
        <end position="93"/>
    </location>
</feature>
<feature type="region of interest" description="Disordered" evidence="6">
    <location>
        <begin position="1"/>
        <end position="51"/>
    </location>
</feature>
<dbReference type="Pfam" id="PF05236">
    <property type="entry name" value="TAF4"/>
    <property type="match status" value="1"/>
</dbReference>
<dbReference type="GO" id="GO:0016251">
    <property type="term" value="F:RNA polymerase II general transcription initiation factor activity"/>
    <property type="evidence" value="ECO:0007669"/>
    <property type="project" value="TreeGrafter"/>
</dbReference>
<keyword evidence="3" id="KW-0805">Transcription regulation</keyword>